<dbReference type="SUPFAM" id="SSF49464">
    <property type="entry name" value="Carboxypeptidase regulatory domain-like"/>
    <property type="match status" value="1"/>
</dbReference>
<dbReference type="Gene3D" id="3.40.50.410">
    <property type="entry name" value="von Willebrand factor, type A domain"/>
    <property type="match status" value="1"/>
</dbReference>
<feature type="region of interest" description="Disordered" evidence="4">
    <location>
        <begin position="140"/>
        <end position="167"/>
    </location>
</feature>
<dbReference type="Pfam" id="PF18962">
    <property type="entry name" value="Por_Secre_tail"/>
    <property type="match status" value="1"/>
</dbReference>
<keyword evidence="3 5" id="KW-0732">Signal</keyword>
<dbReference type="GO" id="GO:0004674">
    <property type="term" value="F:protein serine/threonine kinase activity"/>
    <property type="evidence" value="ECO:0007669"/>
    <property type="project" value="TreeGrafter"/>
</dbReference>
<gene>
    <name evidence="7" type="ORF">EV199_1654</name>
</gene>
<dbReference type="CDD" id="cd00198">
    <property type="entry name" value="vWFA"/>
    <property type="match status" value="1"/>
</dbReference>
<dbReference type="OrthoDB" id="9805121at2"/>
<dbReference type="PANTHER" id="PTHR47763">
    <property type="entry name" value="ALPHA-PROTEIN KINASE VWKA"/>
    <property type="match status" value="1"/>
</dbReference>
<organism evidence="7 8">
    <name type="scientific">Pseudobacter ginsenosidimutans</name>
    <dbReference type="NCBI Taxonomy" id="661488"/>
    <lineage>
        <taxon>Bacteria</taxon>
        <taxon>Pseudomonadati</taxon>
        <taxon>Bacteroidota</taxon>
        <taxon>Chitinophagia</taxon>
        <taxon>Chitinophagales</taxon>
        <taxon>Chitinophagaceae</taxon>
        <taxon>Pseudobacter</taxon>
    </lineage>
</organism>
<evidence type="ECO:0000256" key="5">
    <source>
        <dbReference type="SAM" id="SignalP"/>
    </source>
</evidence>
<accession>A0A4Q7N468</accession>
<dbReference type="SUPFAM" id="SSF53300">
    <property type="entry name" value="vWA-like"/>
    <property type="match status" value="1"/>
</dbReference>
<dbReference type="InterPro" id="IPR056861">
    <property type="entry name" value="HMCN1-like_VWA"/>
</dbReference>
<feature type="signal peptide" evidence="5">
    <location>
        <begin position="1"/>
        <end position="22"/>
    </location>
</feature>
<comment type="caution">
    <text evidence="7">The sequence shown here is derived from an EMBL/GenBank/DDBJ whole genome shotgun (WGS) entry which is preliminary data.</text>
</comment>
<feature type="chain" id="PRO_5020686009" evidence="5">
    <location>
        <begin position="23"/>
        <end position="598"/>
    </location>
</feature>
<dbReference type="InterPro" id="IPR052969">
    <property type="entry name" value="Thr-specific_kinase-like"/>
</dbReference>
<dbReference type="InterPro" id="IPR002035">
    <property type="entry name" value="VWF_A"/>
</dbReference>
<dbReference type="AlphaFoldDB" id="A0A4Q7N468"/>
<dbReference type="PROSITE" id="PS50234">
    <property type="entry name" value="VWFA"/>
    <property type="match status" value="1"/>
</dbReference>
<dbReference type="GO" id="GO:0005737">
    <property type="term" value="C:cytoplasm"/>
    <property type="evidence" value="ECO:0007669"/>
    <property type="project" value="TreeGrafter"/>
</dbReference>
<evidence type="ECO:0000256" key="4">
    <source>
        <dbReference type="SAM" id="MobiDB-lite"/>
    </source>
</evidence>
<sequence>MRFFYTALILLAGHSLCFSQIASIHGKVTDERDSALAGITVFEKDSKSVVQTDKKGTFKLIVSEFPTTIIFYAAGFKTKELQLKATDSNHNIIIRLYPVDVTLDEVVVVGHGTVKRTVATGSVATTAAYSLSGKVAGVVASDPKPHKRSVSGNPAEKFTPGHSNEGSAHVLTAGELSDFKKWKMWEGYSKHEFNDWSKHWGISPVNRYCVQIMNEDRKAIAGQKVYLINRNTNDTVWCGVSDNTGKAELWAGFDNNQEQQNAYVVACESRLLDQLVKFENGINFLTIRENCAPSNIVDIAFVVDATGSMSDEIAYLQKELEDVIGNTTAKFNDIDLRIGSVFYRDHADTYLTRFIGFTNDIPSLKQFINKQSADGGGDYPEAVDEALTVALNTLQWRPAARSRILFLILDAPPPVTAARKMNLLIKQAATMGVRVVPVVCSGVDKSTEYLMRAIALATNGSYVFLTDDSGIGNKHIKPTTDTWKVELLNVLLQRMMGEMIAVASCNEYPATDEVKQKKEKNNLIVYPNPTKGQVQIKSPLDVKELYITDFAGKVLLRPDARSRKSWQADLSGFPSGSYLVTYLVEDMGWNSEKIILIK</sequence>
<evidence type="ECO:0000256" key="2">
    <source>
        <dbReference type="ARBA" id="ARBA00022525"/>
    </source>
</evidence>
<dbReference type="Pfam" id="PF13715">
    <property type="entry name" value="CarbopepD_reg_2"/>
    <property type="match status" value="1"/>
</dbReference>
<name>A0A4Q7N468_9BACT</name>
<dbReference type="SMART" id="SM00327">
    <property type="entry name" value="VWA"/>
    <property type="match status" value="1"/>
</dbReference>
<evidence type="ECO:0000256" key="3">
    <source>
        <dbReference type="ARBA" id="ARBA00022729"/>
    </source>
</evidence>
<evidence type="ECO:0000256" key="1">
    <source>
        <dbReference type="ARBA" id="ARBA00004613"/>
    </source>
</evidence>
<evidence type="ECO:0000313" key="8">
    <source>
        <dbReference type="Proteomes" id="UP000293874"/>
    </source>
</evidence>
<dbReference type="InterPro" id="IPR008969">
    <property type="entry name" value="CarboxyPept-like_regulatory"/>
</dbReference>
<dbReference type="Gene3D" id="2.60.40.1120">
    <property type="entry name" value="Carboxypeptidase-like, regulatory domain"/>
    <property type="match status" value="1"/>
</dbReference>
<dbReference type="Proteomes" id="UP000293874">
    <property type="component" value="Unassembled WGS sequence"/>
</dbReference>
<keyword evidence="2" id="KW-0964">Secreted</keyword>
<proteinExistence type="predicted"/>
<keyword evidence="8" id="KW-1185">Reference proteome</keyword>
<dbReference type="InterPro" id="IPR036465">
    <property type="entry name" value="vWFA_dom_sf"/>
</dbReference>
<dbReference type="RefSeq" id="WP_130540125.1">
    <property type="nucleotide sequence ID" value="NZ_CP042431.1"/>
</dbReference>
<dbReference type="InterPro" id="IPR026444">
    <property type="entry name" value="Secre_tail"/>
</dbReference>
<dbReference type="NCBIfam" id="TIGR04183">
    <property type="entry name" value="Por_Secre_tail"/>
    <property type="match status" value="1"/>
</dbReference>
<feature type="domain" description="VWFA" evidence="6">
    <location>
        <begin position="298"/>
        <end position="491"/>
    </location>
</feature>
<dbReference type="Pfam" id="PF25106">
    <property type="entry name" value="VWA_4"/>
    <property type="match status" value="1"/>
</dbReference>
<dbReference type="EMBL" id="SGXA01000001">
    <property type="protein sequence ID" value="RZS75781.1"/>
    <property type="molecule type" value="Genomic_DNA"/>
</dbReference>
<evidence type="ECO:0000313" key="7">
    <source>
        <dbReference type="EMBL" id="RZS75781.1"/>
    </source>
</evidence>
<comment type="subcellular location">
    <subcellularLocation>
        <location evidence="1">Secreted</location>
    </subcellularLocation>
</comment>
<dbReference type="PANTHER" id="PTHR47763:SF1">
    <property type="entry name" value="DUF659 DOMAIN-CONTAINING PROTEIN"/>
    <property type="match status" value="1"/>
</dbReference>
<protein>
    <submittedName>
        <fullName evidence="7">Putative secreted protein (Por secretion system target)</fullName>
    </submittedName>
</protein>
<evidence type="ECO:0000259" key="6">
    <source>
        <dbReference type="PROSITE" id="PS50234"/>
    </source>
</evidence>
<reference evidence="7 8" key="1">
    <citation type="submission" date="2019-02" db="EMBL/GenBank/DDBJ databases">
        <title>Genomic Encyclopedia of Type Strains, Phase IV (KMG-IV): sequencing the most valuable type-strain genomes for metagenomic binning, comparative biology and taxonomic classification.</title>
        <authorList>
            <person name="Goeker M."/>
        </authorList>
    </citation>
    <scope>NUCLEOTIDE SEQUENCE [LARGE SCALE GENOMIC DNA]</scope>
    <source>
        <strain evidence="7 8">DSM 18116</strain>
    </source>
</reference>